<dbReference type="GO" id="GO:0046872">
    <property type="term" value="F:metal ion binding"/>
    <property type="evidence" value="ECO:0007669"/>
    <property type="project" value="UniProtKB-KW"/>
</dbReference>
<dbReference type="CDD" id="cd07267">
    <property type="entry name" value="THT_Oxygenase_N"/>
    <property type="match status" value="1"/>
</dbReference>
<dbReference type="Pfam" id="PF00903">
    <property type="entry name" value="Glyoxalase"/>
    <property type="match status" value="1"/>
</dbReference>
<dbReference type="PANTHER" id="PTHR43048">
    <property type="entry name" value="METHYLMALONYL-COA EPIMERASE"/>
    <property type="match status" value="1"/>
</dbReference>
<dbReference type="GO" id="GO:0004493">
    <property type="term" value="F:methylmalonyl-CoA epimerase activity"/>
    <property type="evidence" value="ECO:0007669"/>
    <property type="project" value="TreeGrafter"/>
</dbReference>
<feature type="domain" description="VOC" evidence="2">
    <location>
        <begin position="161"/>
        <end position="284"/>
    </location>
</feature>
<dbReference type="GO" id="GO:0005739">
    <property type="term" value="C:mitochondrion"/>
    <property type="evidence" value="ECO:0007669"/>
    <property type="project" value="TreeGrafter"/>
</dbReference>
<protein>
    <submittedName>
        <fullName evidence="3">Glyoxalase/Bleomycin resistance protein/Dihydroxybiphenyl dioxygenase</fullName>
    </submittedName>
</protein>
<dbReference type="PANTHER" id="PTHR43048:SF3">
    <property type="entry name" value="METHYLMALONYL-COA EPIMERASE, MITOCHONDRIAL"/>
    <property type="match status" value="1"/>
</dbReference>
<dbReference type="InterPro" id="IPR051785">
    <property type="entry name" value="MMCE/EMCE_epimerase"/>
</dbReference>
<keyword evidence="3" id="KW-0560">Oxidoreductase</keyword>
<dbReference type="PROSITE" id="PS51819">
    <property type="entry name" value="VOC"/>
    <property type="match status" value="1"/>
</dbReference>
<dbReference type="InterPro" id="IPR004360">
    <property type="entry name" value="Glyas_Fos-R_dOase_dom"/>
</dbReference>
<evidence type="ECO:0000313" key="4">
    <source>
        <dbReference type="Proteomes" id="UP000800200"/>
    </source>
</evidence>
<name>A0A6A6DIE5_9PEZI</name>
<evidence type="ECO:0000313" key="3">
    <source>
        <dbReference type="EMBL" id="KAF2179304.1"/>
    </source>
</evidence>
<proteinExistence type="predicted"/>
<dbReference type="GO" id="GO:0051213">
    <property type="term" value="F:dioxygenase activity"/>
    <property type="evidence" value="ECO:0007669"/>
    <property type="project" value="UniProtKB-KW"/>
</dbReference>
<dbReference type="FunFam" id="3.10.180.10:FF:000039">
    <property type="entry name" value="Trihydroxytoluene oxygenase (AFU_orthologue AFUA_8G02470)"/>
    <property type="match status" value="1"/>
</dbReference>
<dbReference type="OrthoDB" id="3360610at2759"/>
<keyword evidence="1" id="KW-0479">Metal-binding</keyword>
<keyword evidence="4" id="KW-1185">Reference proteome</keyword>
<dbReference type="Gene3D" id="3.10.180.10">
    <property type="entry name" value="2,3-Dihydroxybiphenyl 1,2-Dioxygenase, domain 1"/>
    <property type="match status" value="2"/>
</dbReference>
<gene>
    <name evidence="3" type="ORF">K469DRAFT_730764</name>
</gene>
<dbReference type="Proteomes" id="UP000800200">
    <property type="component" value="Unassembled WGS sequence"/>
</dbReference>
<reference evidence="3" key="1">
    <citation type="journal article" date="2020" name="Stud. Mycol.">
        <title>101 Dothideomycetes genomes: a test case for predicting lifestyles and emergence of pathogens.</title>
        <authorList>
            <person name="Haridas S."/>
            <person name="Albert R."/>
            <person name="Binder M."/>
            <person name="Bloem J."/>
            <person name="Labutti K."/>
            <person name="Salamov A."/>
            <person name="Andreopoulos B."/>
            <person name="Baker S."/>
            <person name="Barry K."/>
            <person name="Bills G."/>
            <person name="Bluhm B."/>
            <person name="Cannon C."/>
            <person name="Castanera R."/>
            <person name="Culley D."/>
            <person name="Daum C."/>
            <person name="Ezra D."/>
            <person name="Gonzalez J."/>
            <person name="Henrissat B."/>
            <person name="Kuo A."/>
            <person name="Liang C."/>
            <person name="Lipzen A."/>
            <person name="Lutzoni F."/>
            <person name="Magnuson J."/>
            <person name="Mondo S."/>
            <person name="Nolan M."/>
            <person name="Ohm R."/>
            <person name="Pangilinan J."/>
            <person name="Park H.-J."/>
            <person name="Ramirez L."/>
            <person name="Alfaro M."/>
            <person name="Sun H."/>
            <person name="Tritt A."/>
            <person name="Yoshinaga Y."/>
            <person name="Zwiers L.-H."/>
            <person name="Turgeon B."/>
            <person name="Goodwin S."/>
            <person name="Spatafora J."/>
            <person name="Crous P."/>
            <person name="Grigoriev I."/>
        </authorList>
    </citation>
    <scope>NUCLEOTIDE SEQUENCE</scope>
    <source>
        <strain evidence="3">CBS 207.26</strain>
    </source>
</reference>
<organism evidence="3 4">
    <name type="scientific">Zopfia rhizophila CBS 207.26</name>
    <dbReference type="NCBI Taxonomy" id="1314779"/>
    <lineage>
        <taxon>Eukaryota</taxon>
        <taxon>Fungi</taxon>
        <taxon>Dikarya</taxon>
        <taxon>Ascomycota</taxon>
        <taxon>Pezizomycotina</taxon>
        <taxon>Dothideomycetes</taxon>
        <taxon>Dothideomycetes incertae sedis</taxon>
        <taxon>Zopfiaceae</taxon>
        <taxon>Zopfia</taxon>
    </lineage>
</organism>
<dbReference type="GO" id="GO:0046491">
    <property type="term" value="P:L-methylmalonyl-CoA metabolic process"/>
    <property type="evidence" value="ECO:0007669"/>
    <property type="project" value="TreeGrafter"/>
</dbReference>
<dbReference type="FunFam" id="3.10.180.10:FF:000034">
    <property type="entry name" value="Glyoxalase/Bleomycin resistance protein/Dihydroxybiphenyl dioxygenase"/>
    <property type="match status" value="1"/>
</dbReference>
<evidence type="ECO:0000256" key="1">
    <source>
        <dbReference type="ARBA" id="ARBA00022723"/>
    </source>
</evidence>
<keyword evidence="3" id="KW-0223">Dioxygenase</keyword>
<sequence length="317" mass="36149">MTGQSKITILRVSHVYYKHKDVEAAQQFLADFGFIETKRVGNKIYYRGYGTESFVYCLEGADEDEFGGTGFVVQSLGDLERARERIPTASEIYDLADAPGGGKCVTIRDPVDGWPLHLVYGQTLVEPTKEYHYVNFNFPHKKNRGGGEFQRFDKGPANVHKMGHFGMCVTDFDKVYNFYTTLFNFKASDIQYDEAGKYIGAFLHIDLGEQLTDHHTFFIFEGPKSHVHHSSFEVHDFDTEVLGHDWLRHKNYKNCWGVGRHVMGSQIFDYWYDTSGFILEHYVDGDLVNCHTETKVSQASPDGLHVWGPDVPEGFLG</sequence>
<dbReference type="AlphaFoldDB" id="A0A6A6DIE5"/>
<evidence type="ECO:0000259" key="2">
    <source>
        <dbReference type="PROSITE" id="PS51819"/>
    </source>
</evidence>
<dbReference type="SUPFAM" id="SSF54593">
    <property type="entry name" value="Glyoxalase/Bleomycin resistance protein/Dihydroxybiphenyl dioxygenase"/>
    <property type="match status" value="1"/>
</dbReference>
<accession>A0A6A6DIE5</accession>
<dbReference type="EMBL" id="ML994668">
    <property type="protein sequence ID" value="KAF2179304.1"/>
    <property type="molecule type" value="Genomic_DNA"/>
</dbReference>
<dbReference type="InterPro" id="IPR029068">
    <property type="entry name" value="Glyas_Bleomycin-R_OHBP_Dase"/>
</dbReference>
<dbReference type="InterPro" id="IPR037523">
    <property type="entry name" value="VOC_core"/>
</dbReference>